<feature type="domain" description="Nucleotidyl transferase" evidence="10">
    <location>
        <begin position="30"/>
        <end position="168"/>
    </location>
</feature>
<dbReference type="InterPro" id="IPR005835">
    <property type="entry name" value="NTP_transferase_dom"/>
</dbReference>
<dbReference type="Pfam" id="PF00483">
    <property type="entry name" value="NTP_transferase"/>
    <property type="match status" value="1"/>
</dbReference>
<dbReference type="GO" id="GO:0005085">
    <property type="term" value="F:guanyl-nucleotide exchange factor activity"/>
    <property type="evidence" value="ECO:0000318"/>
    <property type="project" value="GO_Central"/>
</dbReference>
<proteinExistence type="inferred from homology"/>
<comment type="subcellular location">
    <subcellularLocation>
        <location evidence="1">Cytoplasm</location>
        <location evidence="1">Cytosol</location>
    </subcellularLocation>
</comment>
<dbReference type="Proteomes" id="UP000001357">
    <property type="component" value="Unassembled WGS sequence"/>
</dbReference>
<dbReference type="KEGG" id="mbr:MONBRDRAFT_34620"/>
<dbReference type="GeneID" id="5895829"/>
<dbReference type="RefSeq" id="XP_001750570.1">
    <property type="nucleotide sequence ID" value="XM_001750518.1"/>
</dbReference>
<evidence type="ECO:0000256" key="6">
    <source>
        <dbReference type="ARBA" id="ARBA00044196"/>
    </source>
</evidence>
<dbReference type="Pfam" id="PF25087">
    <property type="entry name" value="GMPPB_C"/>
    <property type="match status" value="1"/>
</dbReference>
<evidence type="ECO:0000256" key="4">
    <source>
        <dbReference type="ARBA" id="ARBA00022540"/>
    </source>
</evidence>
<evidence type="ECO:0000256" key="2">
    <source>
        <dbReference type="ARBA" id="ARBA00007878"/>
    </source>
</evidence>
<feature type="domain" description="Mannose-1-phosphate guanyltransferase C-terminal" evidence="11">
    <location>
        <begin position="386"/>
        <end position="468"/>
    </location>
</feature>
<dbReference type="InParanoid" id="A9VCX0"/>
<keyword evidence="3" id="KW-0963">Cytoplasm</keyword>
<dbReference type="GO" id="GO:0005851">
    <property type="term" value="C:eukaryotic translation initiation factor 2B complex"/>
    <property type="evidence" value="ECO:0000318"/>
    <property type="project" value="GO_Central"/>
</dbReference>
<dbReference type="PANTHER" id="PTHR45989:SF1">
    <property type="entry name" value="TRANSLATION INITIATION FACTOR EIF-2B SUBUNIT GAMMA"/>
    <property type="match status" value="1"/>
</dbReference>
<comment type="subunit">
    <text evidence="9">Component of the translation initiation factor 2B (eIF2B) complex which is a heterodecamer of two sets of five different subunits: alpha, beta, gamma, delta and epsilon. Subunits alpha, beta and delta comprise a regulatory subcomplex and subunits epsilon and gamma comprise a catalytic subcomplex. Within the complex, the hexameric regulatory complex resides at the center, with the two heterodimeric catalytic subcomplexes bound on opposite sides.</text>
</comment>
<dbReference type="InterPro" id="IPR029044">
    <property type="entry name" value="Nucleotide-diphossugar_trans"/>
</dbReference>
<dbReference type="GO" id="GO:0003743">
    <property type="term" value="F:translation initiation factor activity"/>
    <property type="evidence" value="ECO:0000318"/>
    <property type="project" value="GO_Central"/>
</dbReference>
<organism evidence="12 13">
    <name type="scientific">Monosiga brevicollis</name>
    <name type="common">Choanoflagellate</name>
    <dbReference type="NCBI Taxonomy" id="81824"/>
    <lineage>
        <taxon>Eukaryota</taxon>
        <taxon>Choanoflagellata</taxon>
        <taxon>Craspedida</taxon>
        <taxon>Salpingoecidae</taxon>
        <taxon>Monosiga</taxon>
    </lineage>
</organism>
<dbReference type="FunCoup" id="A9VCX0">
    <property type="interactions" value="1380"/>
</dbReference>
<evidence type="ECO:0000256" key="7">
    <source>
        <dbReference type="ARBA" id="ARBA00044229"/>
    </source>
</evidence>
<dbReference type="GO" id="GO:0005829">
    <property type="term" value="C:cytosol"/>
    <property type="evidence" value="ECO:0007669"/>
    <property type="project" value="UniProtKB-SubCell"/>
</dbReference>
<dbReference type="CDD" id="cd04652">
    <property type="entry name" value="LbH_eIF2B_gamma_C"/>
    <property type="match status" value="1"/>
</dbReference>
<gene>
    <name evidence="12" type="ORF">MONBRDRAFT_34620</name>
</gene>
<evidence type="ECO:0000256" key="3">
    <source>
        <dbReference type="ARBA" id="ARBA00022490"/>
    </source>
</evidence>
<dbReference type="InterPro" id="IPR056729">
    <property type="entry name" value="GMPPB_C"/>
</dbReference>
<reference evidence="12 13" key="1">
    <citation type="journal article" date="2008" name="Nature">
        <title>The genome of the choanoflagellate Monosiga brevicollis and the origin of metazoans.</title>
        <authorList>
            <consortium name="JGI Sequencing"/>
            <person name="King N."/>
            <person name="Westbrook M.J."/>
            <person name="Young S.L."/>
            <person name="Kuo A."/>
            <person name="Abedin M."/>
            <person name="Chapman J."/>
            <person name="Fairclough S."/>
            <person name="Hellsten U."/>
            <person name="Isogai Y."/>
            <person name="Letunic I."/>
            <person name="Marr M."/>
            <person name="Pincus D."/>
            <person name="Putnam N."/>
            <person name="Rokas A."/>
            <person name="Wright K.J."/>
            <person name="Zuzow R."/>
            <person name="Dirks W."/>
            <person name="Good M."/>
            <person name="Goodstein D."/>
            <person name="Lemons D."/>
            <person name="Li W."/>
            <person name="Lyons J.B."/>
            <person name="Morris A."/>
            <person name="Nichols S."/>
            <person name="Richter D.J."/>
            <person name="Salamov A."/>
            <person name="Bork P."/>
            <person name="Lim W.A."/>
            <person name="Manning G."/>
            <person name="Miller W.T."/>
            <person name="McGinnis W."/>
            <person name="Shapiro H."/>
            <person name="Tjian R."/>
            <person name="Grigoriev I.V."/>
            <person name="Rokhsar D."/>
        </authorList>
    </citation>
    <scope>NUCLEOTIDE SEQUENCE [LARGE SCALE GENOMIC DNA]</scope>
    <source>
        <strain evidence="13">MX1 / ATCC 50154</strain>
    </source>
</reference>
<evidence type="ECO:0000256" key="8">
    <source>
        <dbReference type="ARBA" id="ARBA00045373"/>
    </source>
</evidence>
<sequence length="483" mass="53615">MQIAPTARADPFCTHTHTLSHSLTHTRRHAIILAGGPDSRMNPFGGKPGRALLPVCNLPLISYTVGILERAKFDDVIVVAQKAAAPQILTQIKEVLGFKIQLHMHTIENNSDKGTADILRELKDVIKKDFMVLPCDLVTNVPIYQLADIHRKNNASATLLFASFPAKSPDDHVADRKRLQQHEDLKGLTDYVALDAESNRVLLFRSQADLSDSGTVDLRRRLLREHPQVVVRRDLLDAHLYIFDRWVLDFLVANEQISRIKGDLLPRLVRKQFSDKRTDDPSDVYNFLPPSPLAGLDLPGAESPSTRPPRITCFAHVVAAHGLDKAQPNDDAPLVARANTRTTYAELNHALQMTNKYFKMVCPLDGTMPETIHPEAELSGKDTKLGPECRVGAGSKLGKVTVKRSMIGRHCKIADCCKLTNCIVMDYVEIAENVTLTNCVVGNNARIGAFSSLTNCNVGPKYQVEEKVKSKDESFEDDAMAFF</sequence>
<dbReference type="EMBL" id="CH991583">
    <property type="protein sequence ID" value="EDQ84666.1"/>
    <property type="molecule type" value="Genomic_DNA"/>
</dbReference>
<evidence type="ECO:0000259" key="10">
    <source>
        <dbReference type="Pfam" id="PF00483"/>
    </source>
</evidence>
<dbReference type="Gene3D" id="2.160.10.10">
    <property type="entry name" value="Hexapeptide repeat proteins"/>
    <property type="match status" value="1"/>
</dbReference>
<dbReference type="GO" id="GO:0002183">
    <property type="term" value="P:cytoplasmic translational initiation"/>
    <property type="evidence" value="ECO:0000318"/>
    <property type="project" value="GO_Central"/>
</dbReference>
<keyword evidence="4" id="KW-0396">Initiation factor</keyword>
<dbReference type="eggNOG" id="KOG1462">
    <property type="taxonomic scope" value="Eukaryota"/>
</dbReference>
<comment type="function">
    <text evidence="8">Acts as a component of the translation initiation factor 2B (eIF2B) complex, which catalyzes the exchange of GDP for GTP on the eukaryotic initiation factor 2 (eIF2) complex gamma subunit. Its guanine nucleotide exchange factor activity is repressed when bound to eIF2 complex phosphorylated on the alpha subunit, thereby limiting the amount of methionyl-initiator methionine tRNA available to the ribosome and consequently global translation is repressed.</text>
</comment>
<dbReference type="AlphaFoldDB" id="A9VCX0"/>
<keyword evidence="13" id="KW-1185">Reference proteome</keyword>
<keyword evidence="5" id="KW-0648">Protein biosynthesis</keyword>
<evidence type="ECO:0000259" key="11">
    <source>
        <dbReference type="Pfam" id="PF25087"/>
    </source>
</evidence>
<evidence type="ECO:0000256" key="1">
    <source>
        <dbReference type="ARBA" id="ARBA00004514"/>
    </source>
</evidence>
<accession>A9VCX0</accession>
<protein>
    <recommendedName>
        <fullName evidence="6">Translation initiation factor eIF2B subunit gamma</fullName>
    </recommendedName>
    <alternativeName>
        <fullName evidence="7">eIF2B GDP-GTP exchange factor subunit gamma</fullName>
    </alternativeName>
</protein>
<evidence type="ECO:0000313" key="12">
    <source>
        <dbReference type="EMBL" id="EDQ84666.1"/>
    </source>
</evidence>
<dbReference type="PANTHER" id="PTHR45989">
    <property type="entry name" value="TRANSLATION INITIATION FACTOR EIF-2B SUBUNIT GAMMA"/>
    <property type="match status" value="1"/>
</dbReference>
<dbReference type="STRING" id="81824.A9VCX0"/>
<name>A9VCX0_MONBE</name>
<comment type="similarity">
    <text evidence="2">Belongs to the eIF-2B gamma/epsilon subunits family.</text>
</comment>
<dbReference type="SUPFAM" id="SSF53448">
    <property type="entry name" value="Nucleotide-diphospho-sugar transferases"/>
    <property type="match status" value="1"/>
</dbReference>
<evidence type="ECO:0000256" key="5">
    <source>
        <dbReference type="ARBA" id="ARBA00022917"/>
    </source>
</evidence>
<evidence type="ECO:0000256" key="9">
    <source>
        <dbReference type="ARBA" id="ARBA00046432"/>
    </source>
</evidence>
<dbReference type="OMA" id="NCVINPK"/>
<evidence type="ECO:0000313" key="13">
    <source>
        <dbReference type="Proteomes" id="UP000001357"/>
    </source>
</evidence>
<dbReference type="Gene3D" id="3.90.550.10">
    <property type="entry name" value="Spore Coat Polysaccharide Biosynthesis Protein SpsA, Chain A"/>
    <property type="match status" value="1"/>
</dbReference>
<dbReference type="InterPro" id="IPR051960">
    <property type="entry name" value="eIF2B_gamma"/>
</dbReference>